<organism evidence="2 3">
    <name type="scientific">Actinokineospora globicatena</name>
    <dbReference type="NCBI Taxonomy" id="103729"/>
    <lineage>
        <taxon>Bacteria</taxon>
        <taxon>Bacillati</taxon>
        <taxon>Actinomycetota</taxon>
        <taxon>Actinomycetes</taxon>
        <taxon>Pseudonocardiales</taxon>
        <taxon>Pseudonocardiaceae</taxon>
        <taxon>Actinokineospora</taxon>
    </lineage>
</organism>
<dbReference type="SUPFAM" id="SSF82607">
    <property type="entry name" value="YbaB-like"/>
    <property type="match status" value="1"/>
</dbReference>
<feature type="compositionally biased region" description="Low complexity" evidence="1">
    <location>
        <begin position="210"/>
        <end position="220"/>
    </location>
</feature>
<accession>A0A9W6V996</accession>
<dbReference type="Pfam" id="PF02575">
    <property type="entry name" value="YbaB_DNA_bd"/>
    <property type="match status" value="1"/>
</dbReference>
<dbReference type="Proteomes" id="UP001165042">
    <property type="component" value="Unassembled WGS sequence"/>
</dbReference>
<dbReference type="InterPro" id="IPR036894">
    <property type="entry name" value="YbaB-like_sf"/>
</dbReference>
<dbReference type="RefSeq" id="WP_285612786.1">
    <property type="nucleotide sequence ID" value="NZ_BSSD01000010.1"/>
</dbReference>
<proteinExistence type="predicted"/>
<gene>
    <name evidence="2" type="ORF">Aglo03_56810</name>
</gene>
<evidence type="ECO:0000256" key="1">
    <source>
        <dbReference type="SAM" id="MobiDB-lite"/>
    </source>
</evidence>
<comment type="caution">
    <text evidence="2">The sequence shown here is derived from an EMBL/GenBank/DDBJ whole genome shotgun (WGS) entry which is preliminary data.</text>
</comment>
<keyword evidence="3" id="KW-1185">Reference proteome</keyword>
<name>A0A9W6V996_9PSEU</name>
<dbReference type="Gene3D" id="3.30.1310.10">
    <property type="entry name" value="Nucleoid-associated protein YbaB-like domain"/>
    <property type="match status" value="1"/>
</dbReference>
<evidence type="ECO:0000313" key="2">
    <source>
        <dbReference type="EMBL" id="GLW94865.1"/>
    </source>
</evidence>
<feature type="region of interest" description="Disordered" evidence="1">
    <location>
        <begin position="114"/>
        <end position="220"/>
    </location>
</feature>
<evidence type="ECO:0000313" key="3">
    <source>
        <dbReference type="Proteomes" id="UP001165042"/>
    </source>
</evidence>
<feature type="compositionally biased region" description="Basic and acidic residues" evidence="1">
    <location>
        <begin position="130"/>
        <end position="140"/>
    </location>
</feature>
<dbReference type="AlphaFoldDB" id="A0A9W6V996"/>
<sequence>MTERVPVERSTRQLIADGRARQEAMANVDTVLASVQGTAYDTHGSVRVTVDGRGKLVDLWLRADAVRWGPEQLGRLVVAVADAALAQATQAGYNKLGPILGDSMTQAIEVLSGRAAPARRDAGPGITAEEFQRRRDERMHARQGGSHAGGDTGGQPAPGAGTIGGQAHPAAAAGGRGGPGDAAARTGDGPGRPGSTGRADDGFDPDDPLSFDLSSLRSDR</sequence>
<dbReference type="GO" id="GO:0003677">
    <property type="term" value="F:DNA binding"/>
    <property type="evidence" value="ECO:0007669"/>
    <property type="project" value="InterPro"/>
</dbReference>
<dbReference type="EMBL" id="BSSD01000010">
    <property type="protein sequence ID" value="GLW94865.1"/>
    <property type="molecule type" value="Genomic_DNA"/>
</dbReference>
<protein>
    <recommendedName>
        <fullName evidence="4">YbaB/EbfC DNA-binding family protein</fullName>
    </recommendedName>
</protein>
<evidence type="ECO:0008006" key="4">
    <source>
        <dbReference type="Google" id="ProtNLM"/>
    </source>
</evidence>
<dbReference type="InterPro" id="IPR004401">
    <property type="entry name" value="YbaB/EbfC"/>
</dbReference>
<reference evidence="2" key="1">
    <citation type="submission" date="2023-02" db="EMBL/GenBank/DDBJ databases">
        <title>Actinokineospora globicatena NBRC 15670.</title>
        <authorList>
            <person name="Ichikawa N."/>
            <person name="Sato H."/>
            <person name="Tonouchi N."/>
        </authorList>
    </citation>
    <scope>NUCLEOTIDE SEQUENCE</scope>
    <source>
        <strain evidence="2">NBRC 15670</strain>
    </source>
</reference>